<name>A0ABN1C7W1_SACER</name>
<reference evidence="1 2" key="1">
    <citation type="journal article" date="2019" name="Int. J. Syst. Evol. Microbiol.">
        <title>The Global Catalogue of Microorganisms (GCM) 10K type strain sequencing project: providing services to taxonomists for standard genome sequencing and annotation.</title>
        <authorList>
            <consortium name="The Broad Institute Genomics Platform"/>
            <consortium name="The Broad Institute Genome Sequencing Center for Infectious Disease"/>
            <person name="Wu L."/>
            <person name="Ma J."/>
        </authorList>
    </citation>
    <scope>NUCLEOTIDE SEQUENCE [LARGE SCALE GENOMIC DNA]</scope>
    <source>
        <strain evidence="1 2">JCM 10303</strain>
    </source>
</reference>
<keyword evidence="2" id="KW-1185">Reference proteome</keyword>
<evidence type="ECO:0000313" key="1">
    <source>
        <dbReference type="EMBL" id="GAA0513624.1"/>
    </source>
</evidence>
<evidence type="ECO:0000313" key="2">
    <source>
        <dbReference type="Proteomes" id="UP001500729"/>
    </source>
</evidence>
<comment type="caution">
    <text evidence="1">The sequence shown here is derived from an EMBL/GenBank/DDBJ whole genome shotgun (WGS) entry which is preliminary data.</text>
</comment>
<gene>
    <name evidence="1" type="ORF">GCM10009533_10620</name>
</gene>
<organism evidence="1 2">
    <name type="scientific">Saccharopolyspora erythraea</name>
    <name type="common">Streptomyces erythraeus</name>
    <dbReference type="NCBI Taxonomy" id="1836"/>
    <lineage>
        <taxon>Bacteria</taxon>
        <taxon>Bacillati</taxon>
        <taxon>Actinomycetota</taxon>
        <taxon>Actinomycetes</taxon>
        <taxon>Pseudonocardiales</taxon>
        <taxon>Pseudonocardiaceae</taxon>
        <taxon>Saccharopolyspora</taxon>
    </lineage>
</organism>
<dbReference type="EMBL" id="BAAAGS010000005">
    <property type="protein sequence ID" value="GAA0513624.1"/>
    <property type="molecule type" value="Genomic_DNA"/>
</dbReference>
<sequence length="189" mass="20704">MYNARCRRHDVFRRCPIGNDSETMAMDGSYRRCQELVGGLTLPRPFSAMGLVETLAEQRGRPIHVRTLPGRFTVNACGAWVRLADSDVIFIEARTTRLHRDHILLHEIGHIVCEHGDGSMTGGEMLSRLLPDLSPQLVERLLTRTGYSTAEEKEAELVASLIRTAARTPSATGVLGELEAALGVPGGTV</sequence>
<protein>
    <recommendedName>
        <fullName evidence="3">IrrE N-terminal-like domain-containing protein</fullName>
    </recommendedName>
</protein>
<accession>A0ABN1C7W1</accession>
<dbReference type="Proteomes" id="UP001500729">
    <property type="component" value="Unassembled WGS sequence"/>
</dbReference>
<evidence type="ECO:0008006" key="3">
    <source>
        <dbReference type="Google" id="ProtNLM"/>
    </source>
</evidence>
<proteinExistence type="predicted"/>